<reference evidence="3 4" key="1">
    <citation type="journal article" date="2015" name="Nature">
        <title>rRNA introns, odd ribosomes, and small enigmatic genomes across a large radiation of phyla.</title>
        <authorList>
            <person name="Brown C.T."/>
            <person name="Hug L.A."/>
            <person name="Thomas B.C."/>
            <person name="Sharon I."/>
            <person name="Castelle C.J."/>
            <person name="Singh A."/>
            <person name="Wilkins M.J."/>
            <person name="Williams K.H."/>
            <person name="Banfield J.F."/>
        </authorList>
    </citation>
    <scope>NUCLEOTIDE SEQUENCE [LARGE SCALE GENOMIC DNA]</scope>
</reference>
<dbReference type="InterPro" id="IPR050447">
    <property type="entry name" value="Erg6_SMT_methyltransf"/>
</dbReference>
<accession>A0A0G0DPW4</accession>
<dbReference type="GO" id="GO:0032259">
    <property type="term" value="P:methylation"/>
    <property type="evidence" value="ECO:0007669"/>
    <property type="project" value="UniProtKB-KW"/>
</dbReference>
<proteinExistence type="predicted"/>
<evidence type="ECO:0000256" key="1">
    <source>
        <dbReference type="ARBA" id="ARBA00022679"/>
    </source>
</evidence>
<name>A0A0G0DPW4_9BACT</name>
<dbReference type="GO" id="GO:0008757">
    <property type="term" value="F:S-adenosylmethionine-dependent methyltransferase activity"/>
    <property type="evidence" value="ECO:0007669"/>
    <property type="project" value="InterPro"/>
</dbReference>
<dbReference type="InterPro" id="IPR029063">
    <property type="entry name" value="SAM-dependent_MTases_sf"/>
</dbReference>
<dbReference type="Gene3D" id="3.40.50.150">
    <property type="entry name" value="Vaccinia Virus protein VP39"/>
    <property type="match status" value="1"/>
</dbReference>
<protein>
    <submittedName>
        <fullName evidence="3">2-heptaprenyl-1,4-naphthoquinone methyltransferase</fullName>
    </submittedName>
</protein>
<dbReference type="AlphaFoldDB" id="A0A0G0DPW4"/>
<dbReference type="CDD" id="cd02440">
    <property type="entry name" value="AdoMet_MTases"/>
    <property type="match status" value="1"/>
</dbReference>
<organism evidence="3 4">
    <name type="scientific">candidate division WS6 bacterium GW2011_GWE1_34_7</name>
    <dbReference type="NCBI Taxonomy" id="1619093"/>
    <lineage>
        <taxon>Bacteria</taxon>
        <taxon>Candidatus Dojkabacteria</taxon>
    </lineage>
</organism>
<feature type="non-terminal residue" evidence="3">
    <location>
        <position position="182"/>
    </location>
</feature>
<dbReference type="EMBL" id="LBPV01000034">
    <property type="protein sequence ID" value="KKP65070.1"/>
    <property type="molecule type" value="Genomic_DNA"/>
</dbReference>
<evidence type="ECO:0000313" key="4">
    <source>
        <dbReference type="Proteomes" id="UP000033866"/>
    </source>
</evidence>
<evidence type="ECO:0000313" key="3">
    <source>
        <dbReference type="EMBL" id="KKP65070.1"/>
    </source>
</evidence>
<keyword evidence="1 3" id="KW-0808">Transferase</keyword>
<comment type="caution">
    <text evidence="3">The sequence shown here is derived from an EMBL/GenBank/DDBJ whole genome shotgun (WGS) entry which is preliminary data.</text>
</comment>
<dbReference type="InterPro" id="IPR013216">
    <property type="entry name" value="Methyltransf_11"/>
</dbReference>
<dbReference type="PANTHER" id="PTHR44068">
    <property type="entry name" value="ZGC:194242"/>
    <property type="match status" value="1"/>
</dbReference>
<dbReference type="SUPFAM" id="SSF53335">
    <property type="entry name" value="S-adenosyl-L-methionine-dependent methyltransferases"/>
    <property type="match status" value="1"/>
</dbReference>
<dbReference type="Proteomes" id="UP000033866">
    <property type="component" value="Unassembled WGS sequence"/>
</dbReference>
<feature type="domain" description="Methyltransferase type 11" evidence="2">
    <location>
        <begin position="36"/>
        <end position="131"/>
    </location>
</feature>
<gene>
    <name evidence="3" type="ORF">UR61_C0034G0001</name>
</gene>
<sequence length="182" mass="20238">MNLEGTENSQWEGEQPTSLATDLVDKGIVKEGTHILDMGCGFGRNSNWLADQGAVVNAININEKELAEAKKRASELGVTVNYVKADAGNLPFPDSSFDVLLDAGCTHMCDAQTQQKSVEEASRVIKQGGYLQFFGFSKEHPSYSRNPNSPQFRDIEDIKKQYGEYFEIVGEPKKQEWKQGND</sequence>
<evidence type="ECO:0000259" key="2">
    <source>
        <dbReference type="Pfam" id="PF08241"/>
    </source>
</evidence>
<dbReference type="PANTHER" id="PTHR44068:SF11">
    <property type="entry name" value="GERANYL DIPHOSPHATE 2-C-METHYLTRANSFERASE"/>
    <property type="match status" value="1"/>
</dbReference>
<dbReference type="Pfam" id="PF08241">
    <property type="entry name" value="Methyltransf_11"/>
    <property type="match status" value="1"/>
</dbReference>
<keyword evidence="3" id="KW-0489">Methyltransferase</keyword>